<dbReference type="SMART" id="SM00382">
    <property type="entry name" value="AAA"/>
    <property type="match status" value="1"/>
</dbReference>
<organism evidence="5 6">
    <name type="scientific">Bugula neritina</name>
    <name type="common">Brown bryozoan</name>
    <name type="synonym">Sertularia neritina</name>
    <dbReference type="NCBI Taxonomy" id="10212"/>
    <lineage>
        <taxon>Eukaryota</taxon>
        <taxon>Metazoa</taxon>
        <taxon>Spiralia</taxon>
        <taxon>Lophotrochozoa</taxon>
        <taxon>Bryozoa</taxon>
        <taxon>Gymnolaemata</taxon>
        <taxon>Cheilostomatida</taxon>
        <taxon>Flustrina</taxon>
        <taxon>Buguloidea</taxon>
        <taxon>Bugulidae</taxon>
        <taxon>Bugula</taxon>
    </lineage>
</organism>
<evidence type="ECO:0000313" key="5">
    <source>
        <dbReference type="EMBL" id="KAF6026604.1"/>
    </source>
</evidence>
<dbReference type="InterPro" id="IPR001270">
    <property type="entry name" value="ClpA/B"/>
</dbReference>
<dbReference type="GO" id="GO:0034605">
    <property type="term" value="P:cellular response to heat"/>
    <property type="evidence" value="ECO:0007669"/>
    <property type="project" value="TreeGrafter"/>
</dbReference>
<dbReference type="GO" id="GO:0016887">
    <property type="term" value="F:ATP hydrolysis activity"/>
    <property type="evidence" value="ECO:0007669"/>
    <property type="project" value="InterPro"/>
</dbReference>
<proteinExistence type="predicted"/>
<dbReference type="InterPro" id="IPR003959">
    <property type="entry name" value="ATPase_AAA_core"/>
</dbReference>
<dbReference type="InterPro" id="IPR027417">
    <property type="entry name" value="P-loop_NTPase"/>
</dbReference>
<evidence type="ECO:0000259" key="4">
    <source>
        <dbReference type="SMART" id="SM01086"/>
    </source>
</evidence>
<dbReference type="Proteomes" id="UP000593567">
    <property type="component" value="Unassembled WGS sequence"/>
</dbReference>
<dbReference type="GO" id="GO:0005524">
    <property type="term" value="F:ATP binding"/>
    <property type="evidence" value="ECO:0007669"/>
    <property type="project" value="UniProtKB-KW"/>
</dbReference>
<dbReference type="EMBL" id="VXIV02002241">
    <property type="protein sequence ID" value="KAF6026604.1"/>
    <property type="molecule type" value="Genomic_DNA"/>
</dbReference>
<dbReference type="Gene3D" id="1.10.8.60">
    <property type="match status" value="1"/>
</dbReference>
<feature type="domain" description="AAA+ ATPase" evidence="3">
    <location>
        <begin position="94"/>
        <end position="247"/>
    </location>
</feature>
<dbReference type="Pfam" id="PF10431">
    <property type="entry name" value="ClpB_D2-small"/>
    <property type="match status" value="1"/>
</dbReference>
<comment type="caution">
    <text evidence="5">The sequence shown here is derived from an EMBL/GenBank/DDBJ whole genome shotgun (WGS) entry which is preliminary data.</text>
</comment>
<dbReference type="Gene3D" id="3.40.50.300">
    <property type="entry name" value="P-loop containing nucleotide triphosphate hydrolases"/>
    <property type="match status" value="1"/>
</dbReference>
<dbReference type="PANTHER" id="PTHR11638:SF93">
    <property type="entry name" value="MITOCHONDRIAL DISAGGREGASE"/>
    <property type="match status" value="1"/>
</dbReference>
<dbReference type="AlphaFoldDB" id="A0A7J7JLV8"/>
<dbReference type="SUPFAM" id="SSF52540">
    <property type="entry name" value="P-loop containing nucleoside triphosphate hydrolases"/>
    <property type="match status" value="1"/>
</dbReference>
<dbReference type="CDD" id="cd19499">
    <property type="entry name" value="RecA-like_ClpB_Hsp104-like"/>
    <property type="match status" value="1"/>
</dbReference>
<evidence type="ECO:0000256" key="1">
    <source>
        <dbReference type="ARBA" id="ARBA00022741"/>
    </source>
</evidence>
<feature type="domain" description="Clp ATPase C-terminal" evidence="4">
    <location>
        <begin position="287"/>
        <end position="373"/>
    </location>
</feature>
<dbReference type="InterPro" id="IPR019489">
    <property type="entry name" value="Clp_ATPase_C"/>
</dbReference>
<dbReference type="OrthoDB" id="47330at2759"/>
<reference evidence="5" key="1">
    <citation type="submission" date="2020-06" db="EMBL/GenBank/DDBJ databases">
        <title>Draft genome of Bugula neritina, a colonial animal packing powerful symbionts and potential medicines.</title>
        <authorList>
            <person name="Rayko M."/>
        </authorList>
    </citation>
    <scope>NUCLEOTIDE SEQUENCE [LARGE SCALE GENOMIC DNA]</scope>
    <source>
        <strain evidence="5">Kwan_BN1</strain>
    </source>
</reference>
<name>A0A7J7JLV8_BUGNE</name>
<evidence type="ECO:0008006" key="7">
    <source>
        <dbReference type="Google" id="ProtNLM"/>
    </source>
</evidence>
<dbReference type="PRINTS" id="PR00300">
    <property type="entry name" value="CLPPROTEASEA"/>
</dbReference>
<gene>
    <name evidence="5" type="ORF">EB796_015080</name>
</gene>
<evidence type="ECO:0000313" key="6">
    <source>
        <dbReference type="Proteomes" id="UP000593567"/>
    </source>
</evidence>
<dbReference type="InterPro" id="IPR050130">
    <property type="entry name" value="ClpA_ClpB"/>
</dbReference>
<protein>
    <recommendedName>
        <fullName evidence="7">CLPB</fullName>
    </recommendedName>
</protein>
<keyword evidence="2" id="KW-0067">ATP-binding</keyword>
<dbReference type="Pfam" id="PF07724">
    <property type="entry name" value="AAA_2"/>
    <property type="match status" value="1"/>
</dbReference>
<evidence type="ECO:0000259" key="3">
    <source>
        <dbReference type="SMART" id="SM00382"/>
    </source>
</evidence>
<keyword evidence="6" id="KW-1185">Reference proteome</keyword>
<accession>A0A7J7JLV8</accession>
<dbReference type="GO" id="GO:0005739">
    <property type="term" value="C:mitochondrion"/>
    <property type="evidence" value="ECO:0007669"/>
    <property type="project" value="TreeGrafter"/>
</dbReference>
<evidence type="ECO:0000256" key="2">
    <source>
        <dbReference type="ARBA" id="ARBA00022840"/>
    </source>
</evidence>
<dbReference type="PANTHER" id="PTHR11638">
    <property type="entry name" value="ATP-DEPENDENT CLP PROTEASE"/>
    <property type="match status" value="1"/>
</dbReference>
<dbReference type="SMART" id="SM01086">
    <property type="entry name" value="ClpB_D2-small"/>
    <property type="match status" value="1"/>
</dbReference>
<sequence length="416" mass="46938">MGHHSLISLLYQYGVDGSLENGKGYTAAELGTDKSKAQILALEAERKKKRNSEVFRNVNLKEVLTTELVGQRLAIEQVSSVVNRLEMGWTNCKHPMVLLFVGATGLGKTEMAKRLAQYLRGNSKTSFVHVNLSEYQTEHEAAKFIGSPPGYVGYSESGDGQLISLLAKNPKAVVLFDEADKAHPNVLTTLLQLFDEGRLTSGSGKSIDCPEAVFVLTANLAIDQIKDFGDGLRKFFSPQSIESGNNNRMQDYVHYFKSRLLHGPLKKAFKRDELLGRINELAIFLPFSKAEQRKLIETQLCQVRSLAAKNHGITLTWDSSLYDFLLKTFNQSYGARHMRHEIDRKVVNRLSTAFDEGLCRPGEFLHLELHPDLGDDSIKHMKDQRIRLCRISPLNTKEYLDIRFADFEELFRLEAS</sequence>
<keyword evidence="1" id="KW-0547">Nucleotide-binding</keyword>
<dbReference type="InterPro" id="IPR003593">
    <property type="entry name" value="AAA+_ATPase"/>
</dbReference>